<dbReference type="InterPro" id="IPR000086">
    <property type="entry name" value="NUDIX_hydrolase_dom"/>
</dbReference>
<dbReference type="SUPFAM" id="SSF55811">
    <property type="entry name" value="Nudix"/>
    <property type="match status" value="1"/>
</dbReference>
<evidence type="ECO:0000259" key="9">
    <source>
        <dbReference type="PROSITE" id="PS51462"/>
    </source>
</evidence>
<evidence type="ECO:0000256" key="3">
    <source>
        <dbReference type="ARBA" id="ARBA00008487"/>
    </source>
</evidence>
<dbReference type="EMBL" id="FQVW01000019">
    <property type="protein sequence ID" value="SHG18454.1"/>
    <property type="molecule type" value="Genomic_DNA"/>
</dbReference>
<evidence type="ECO:0000313" key="10">
    <source>
        <dbReference type="EMBL" id="SHG18454.1"/>
    </source>
</evidence>
<dbReference type="CDD" id="cd02883">
    <property type="entry name" value="NUDIX_Hydrolase"/>
    <property type="match status" value="1"/>
</dbReference>
<evidence type="ECO:0000313" key="11">
    <source>
        <dbReference type="Proteomes" id="UP000183988"/>
    </source>
</evidence>
<dbReference type="InterPro" id="IPR000182">
    <property type="entry name" value="GNAT_dom"/>
</dbReference>
<evidence type="ECO:0000256" key="2">
    <source>
        <dbReference type="ARBA" id="ARBA00002498"/>
    </source>
</evidence>
<dbReference type="GO" id="GO:0034071">
    <property type="term" value="F:aminoglycoside phosphotransferase activity"/>
    <property type="evidence" value="ECO:0007669"/>
    <property type="project" value="UniProtKB-EC"/>
</dbReference>
<dbReference type="RefSeq" id="WP_159431562.1">
    <property type="nucleotide sequence ID" value="NZ_FQVW01000019.1"/>
</dbReference>
<dbReference type="PROSITE" id="PS00893">
    <property type="entry name" value="NUDIX_BOX"/>
    <property type="match status" value="1"/>
</dbReference>
<accession>A0A1M5HR62</accession>
<keyword evidence="10" id="KW-0808">Transferase</keyword>
<keyword evidence="7" id="KW-0511">Multifunctional enzyme</keyword>
<dbReference type="InterPro" id="IPR015797">
    <property type="entry name" value="NUDIX_hydrolase-like_dom_sf"/>
</dbReference>
<dbReference type="InterPro" id="IPR016181">
    <property type="entry name" value="Acyl_CoA_acyltransferase"/>
</dbReference>
<feature type="domain" description="Nudix hydrolase" evidence="9">
    <location>
        <begin position="3"/>
        <end position="132"/>
    </location>
</feature>
<comment type="similarity">
    <text evidence="3">In the C-terminal section; belongs to the aminoglycoside phosphotransferase family.</text>
</comment>
<dbReference type="InterPro" id="IPR011009">
    <property type="entry name" value="Kinase-like_dom_sf"/>
</dbReference>
<sequence>MRIWSGAAGICVSEHGKLLMVKQGTTEEDKLWAVPSGGKQSDETFEACCIREVKEETGYDVEIVQPLFIKKNTTDTYHFEVQYFEVKVIGGEKRIDDPDHLIYDVDWKDLNQLKDDELGYPGDRKLINDVIKNDVHSKEIVTARCYLSKVVREDYKHVKELYNNEETMKYLGGIREEEEIRTTFHELIEPEKKLWVIRTLDNDEFVGLISLDTHHNGTDVEVSYQLLPRWWKKGIGSEVVKEIVMYAFTHLKLLNIVAETQVANEASRKLLEKQGFVVKEKLQRFGEEQVIYCLENPFITEESNENGREILKAFGFELDVEPESIYPFSPVYKINDVIIKRTQDNPKALIDYLLMLKEHNIQVVTPVKLPVENPQRIDDETYIAYPFIKGDKYEGTRKEIYEAGKLLGEIHALSPKENSFGLSEYDVYDFNEDEVEASVHHIHEYASKVNFPVDTLSLREKLLSVVLVQEELKDSGLPHIATPHDYKANNLIYRPDPYLIDPDNASWIPRIFDLALALLLFHNEMDSAPDRVFTTDEWEEFLRGYKESVFLTDLERDSWQKAIEHVFLDEVMWLMAEFEEDWESPSQRNLFKNLLEVLRDSSGYRI</sequence>
<dbReference type="PANTHER" id="PTHR43792">
    <property type="entry name" value="GNAT FAMILY, PUTATIVE (AFU_ORTHOLOGUE AFUA_3G00765)-RELATED-RELATED"/>
    <property type="match status" value="1"/>
</dbReference>
<dbReference type="InterPro" id="IPR002575">
    <property type="entry name" value="Aminoglycoside_PTrfase"/>
</dbReference>
<keyword evidence="6" id="KW-0378">Hydrolase</keyword>
<proteinExistence type="inferred from homology"/>
<dbReference type="Gene3D" id="3.40.630.30">
    <property type="match status" value="1"/>
</dbReference>
<dbReference type="OrthoDB" id="2706791at2"/>
<dbReference type="EC" id="2.7.1.190" evidence="4"/>
<name>A0A1M5HR62_9BACI</name>
<evidence type="ECO:0000256" key="6">
    <source>
        <dbReference type="ARBA" id="ARBA00022801"/>
    </source>
</evidence>
<evidence type="ECO:0000256" key="4">
    <source>
        <dbReference type="ARBA" id="ARBA00011931"/>
    </source>
</evidence>
<keyword evidence="11" id="KW-1185">Reference proteome</keyword>
<protein>
    <recommendedName>
        <fullName evidence="5">Bifunctional AAC/APH</fullName>
        <ecNumber evidence="4">2.7.1.190</ecNumber>
    </recommendedName>
</protein>
<dbReference type="PROSITE" id="PS51186">
    <property type="entry name" value="GNAT"/>
    <property type="match status" value="1"/>
</dbReference>
<dbReference type="Gene3D" id="3.90.1200.10">
    <property type="match status" value="1"/>
</dbReference>
<feature type="domain" description="N-acetyltransferase" evidence="8">
    <location>
        <begin position="145"/>
        <end position="297"/>
    </location>
</feature>
<gene>
    <name evidence="10" type="ORF">SAMN05216225_101919</name>
</gene>
<dbReference type="GO" id="GO:0016747">
    <property type="term" value="F:acyltransferase activity, transferring groups other than amino-acyl groups"/>
    <property type="evidence" value="ECO:0007669"/>
    <property type="project" value="InterPro"/>
</dbReference>
<dbReference type="AlphaFoldDB" id="A0A1M5HR62"/>
<dbReference type="InterPro" id="IPR051531">
    <property type="entry name" value="N-acetyltransferase"/>
</dbReference>
<dbReference type="Pfam" id="PF00293">
    <property type="entry name" value="NUDIX"/>
    <property type="match status" value="1"/>
</dbReference>
<dbReference type="Pfam" id="PF01636">
    <property type="entry name" value="APH"/>
    <property type="match status" value="1"/>
</dbReference>
<dbReference type="SUPFAM" id="SSF55729">
    <property type="entry name" value="Acyl-CoA N-acyltransferases (Nat)"/>
    <property type="match status" value="1"/>
</dbReference>
<evidence type="ECO:0000256" key="1">
    <source>
        <dbReference type="ARBA" id="ARBA00001735"/>
    </source>
</evidence>
<reference evidence="10 11" key="1">
    <citation type="submission" date="2016-11" db="EMBL/GenBank/DDBJ databases">
        <authorList>
            <person name="Jaros S."/>
            <person name="Januszkiewicz K."/>
            <person name="Wedrychowicz H."/>
        </authorList>
    </citation>
    <scope>NUCLEOTIDE SEQUENCE [LARGE SCALE GENOMIC DNA]</scope>
    <source>
        <strain evidence="10 11">IBRC-M 10683</strain>
    </source>
</reference>
<comment type="catalytic activity">
    <reaction evidence="1">
        <text>a gentamycin + GTP = a gentamycin 2''-phosphate + GDP + H(+)</text>
        <dbReference type="Rhea" id="RHEA:48872"/>
        <dbReference type="ChEBI" id="CHEBI:15378"/>
        <dbReference type="ChEBI" id="CHEBI:37565"/>
        <dbReference type="ChEBI" id="CHEBI:58189"/>
        <dbReference type="ChEBI" id="CHEBI:90218"/>
        <dbReference type="ChEBI" id="CHEBI:90219"/>
        <dbReference type="EC" id="2.7.1.190"/>
    </reaction>
</comment>
<dbReference type="Proteomes" id="UP000183988">
    <property type="component" value="Unassembled WGS sequence"/>
</dbReference>
<evidence type="ECO:0000256" key="7">
    <source>
        <dbReference type="ARBA" id="ARBA00023268"/>
    </source>
</evidence>
<dbReference type="InterPro" id="IPR020084">
    <property type="entry name" value="NUDIX_hydrolase_CS"/>
</dbReference>
<dbReference type="GO" id="GO:0016787">
    <property type="term" value="F:hydrolase activity"/>
    <property type="evidence" value="ECO:0007669"/>
    <property type="project" value="UniProtKB-KW"/>
</dbReference>
<evidence type="ECO:0000259" key="8">
    <source>
        <dbReference type="PROSITE" id="PS51186"/>
    </source>
</evidence>
<comment type="function">
    <text evidence="2">Involved in resistance to gentamicin, tobramycin, and kanamycin. Tobramycin and kanamycin resistance is due to the ACC activity, specified by N-terminal region. The C-terminal region is a kinase that phosphorylates several 4,6-disubstituted aminoglycosides.</text>
</comment>
<dbReference type="SUPFAM" id="SSF56112">
    <property type="entry name" value="Protein kinase-like (PK-like)"/>
    <property type="match status" value="1"/>
</dbReference>
<organism evidence="10 11">
    <name type="scientific">Ornithinibacillus halophilus</name>
    <dbReference type="NCBI Taxonomy" id="930117"/>
    <lineage>
        <taxon>Bacteria</taxon>
        <taxon>Bacillati</taxon>
        <taxon>Bacillota</taxon>
        <taxon>Bacilli</taxon>
        <taxon>Bacillales</taxon>
        <taxon>Bacillaceae</taxon>
        <taxon>Ornithinibacillus</taxon>
    </lineage>
</organism>
<dbReference type="Gene3D" id="3.90.79.10">
    <property type="entry name" value="Nucleoside Triphosphate Pyrophosphohydrolase"/>
    <property type="match status" value="1"/>
</dbReference>
<dbReference type="STRING" id="930117.SAMN05216225_101919"/>
<dbReference type="PROSITE" id="PS51462">
    <property type="entry name" value="NUDIX"/>
    <property type="match status" value="1"/>
</dbReference>
<evidence type="ECO:0000256" key="5">
    <source>
        <dbReference type="ARBA" id="ARBA00014467"/>
    </source>
</evidence>
<dbReference type="Pfam" id="PF13302">
    <property type="entry name" value="Acetyltransf_3"/>
    <property type="match status" value="1"/>
</dbReference>
<dbReference type="PANTHER" id="PTHR43792:SF16">
    <property type="entry name" value="N-ACETYLTRANSFERASE DOMAIN-CONTAINING PROTEIN"/>
    <property type="match status" value="1"/>
</dbReference>